<feature type="chain" id="PRO_5021376026" description="Secreted protein" evidence="1">
    <location>
        <begin position="23"/>
        <end position="103"/>
    </location>
</feature>
<sequence length="103" mass="11661">MNARALLLRRRVFLFWFSHSLAYWHGFRTRGSRWMKCFILSVRGKTEEARESSCIGGKSTWDPIDGWYASSSAQMSPRLAAVTKWHSPKAGDLASLSFSEGSS</sequence>
<evidence type="ECO:0000313" key="3">
    <source>
        <dbReference type="Proteomes" id="UP000499080"/>
    </source>
</evidence>
<dbReference type="AlphaFoldDB" id="A0A4Y2HX30"/>
<dbReference type="EMBL" id="BGPR01002229">
    <property type="protein sequence ID" value="GBM70074.1"/>
    <property type="molecule type" value="Genomic_DNA"/>
</dbReference>
<proteinExistence type="predicted"/>
<dbReference type="Proteomes" id="UP000499080">
    <property type="component" value="Unassembled WGS sequence"/>
</dbReference>
<reference evidence="2 3" key="1">
    <citation type="journal article" date="2019" name="Sci. Rep.">
        <title>Orb-weaving spider Araneus ventricosus genome elucidates the spidroin gene catalogue.</title>
        <authorList>
            <person name="Kono N."/>
            <person name="Nakamura H."/>
            <person name="Ohtoshi R."/>
            <person name="Moran D.A.P."/>
            <person name="Shinohara A."/>
            <person name="Yoshida Y."/>
            <person name="Fujiwara M."/>
            <person name="Mori M."/>
            <person name="Tomita M."/>
            <person name="Arakawa K."/>
        </authorList>
    </citation>
    <scope>NUCLEOTIDE SEQUENCE [LARGE SCALE GENOMIC DNA]</scope>
</reference>
<accession>A0A4Y2HX30</accession>
<keyword evidence="3" id="KW-1185">Reference proteome</keyword>
<protein>
    <recommendedName>
        <fullName evidence="4">Secreted protein</fullName>
    </recommendedName>
</protein>
<organism evidence="2 3">
    <name type="scientific">Araneus ventricosus</name>
    <name type="common">Orbweaver spider</name>
    <name type="synonym">Epeira ventricosa</name>
    <dbReference type="NCBI Taxonomy" id="182803"/>
    <lineage>
        <taxon>Eukaryota</taxon>
        <taxon>Metazoa</taxon>
        <taxon>Ecdysozoa</taxon>
        <taxon>Arthropoda</taxon>
        <taxon>Chelicerata</taxon>
        <taxon>Arachnida</taxon>
        <taxon>Araneae</taxon>
        <taxon>Araneomorphae</taxon>
        <taxon>Entelegynae</taxon>
        <taxon>Araneoidea</taxon>
        <taxon>Araneidae</taxon>
        <taxon>Araneus</taxon>
    </lineage>
</organism>
<feature type="signal peptide" evidence="1">
    <location>
        <begin position="1"/>
        <end position="22"/>
    </location>
</feature>
<comment type="caution">
    <text evidence="2">The sequence shown here is derived from an EMBL/GenBank/DDBJ whole genome shotgun (WGS) entry which is preliminary data.</text>
</comment>
<evidence type="ECO:0000256" key="1">
    <source>
        <dbReference type="SAM" id="SignalP"/>
    </source>
</evidence>
<gene>
    <name evidence="2" type="ORF">AVEN_20806_1</name>
</gene>
<evidence type="ECO:0008006" key="4">
    <source>
        <dbReference type="Google" id="ProtNLM"/>
    </source>
</evidence>
<name>A0A4Y2HX30_ARAVE</name>
<evidence type="ECO:0000313" key="2">
    <source>
        <dbReference type="EMBL" id="GBM70074.1"/>
    </source>
</evidence>
<keyword evidence="1" id="KW-0732">Signal</keyword>